<reference evidence="2 3" key="1">
    <citation type="journal article" date="2022" name="Nat. Plants">
        <title>Genomes of leafy and leafless Platanthera orchids illuminate the evolution of mycoheterotrophy.</title>
        <authorList>
            <person name="Li M.H."/>
            <person name="Liu K.W."/>
            <person name="Li Z."/>
            <person name="Lu H.C."/>
            <person name="Ye Q.L."/>
            <person name="Zhang D."/>
            <person name="Wang J.Y."/>
            <person name="Li Y.F."/>
            <person name="Zhong Z.M."/>
            <person name="Liu X."/>
            <person name="Yu X."/>
            <person name="Liu D.K."/>
            <person name="Tu X.D."/>
            <person name="Liu B."/>
            <person name="Hao Y."/>
            <person name="Liao X.Y."/>
            <person name="Jiang Y.T."/>
            <person name="Sun W.H."/>
            <person name="Chen J."/>
            <person name="Chen Y.Q."/>
            <person name="Ai Y."/>
            <person name="Zhai J.W."/>
            <person name="Wu S.S."/>
            <person name="Zhou Z."/>
            <person name="Hsiao Y.Y."/>
            <person name="Wu W.L."/>
            <person name="Chen Y.Y."/>
            <person name="Lin Y.F."/>
            <person name="Hsu J.L."/>
            <person name="Li C.Y."/>
            <person name="Wang Z.W."/>
            <person name="Zhao X."/>
            <person name="Zhong W.Y."/>
            <person name="Ma X.K."/>
            <person name="Ma L."/>
            <person name="Huang J."/>
            <person name="Chen G.Z."/>
            <person name="Huang M.Z."/>
            <person name="Huang L."/>
            <person name="Peng D.H."/>
            <person name="Luo Y.B."/>
            <person name="Zou S.Q."/>
            <person name="Chen S.P."/>
            <person name="Lan S."/>
            <person name="Tsai W.C."/>
            <person name="Van de Peer Y."/>
            <person name="Liu Z.J."/>
        </authorList>
    </citation>
    <scope>NUCLEOTIDE SEQUENCE [LARGE SCALE GENOMIC DNA]</scope>
    <source>
        <strain evidence="2">Lor288</strain>
    </source>
</reference>
<comment type="caution">
    <text evidence="2">The sequence shown here is derived from an EMBL/GenBank/DDBJ whole genome shotgun (WGS) entry which is preliminary data.</text>
</comment>
<dbReference type="InterPro" id="IPR036890">
    <property type="entry name" value="HATPase_C_sf"/>
</dbReference>
<accession>A0ABR2MUJ4</accession>
<sequence>MDDNGIGDSPEEPKKGKSKTPKKAKDSVLKQKSPAEFFAENKNIAGFDNVRIYQLILNSIHKLLHCFRSPSSSRHQLKNSCFFLKPGKSLYTTVRELVENSLDSAESIKVLPSIEVAIMTKLVPGAREQTKRFAHSEVELSITENTVSEQLRARISSDKARSATAERGALAGLEAGVPMVEAERSRRKAGSGRLLATGRDRRRGGRKTRQAEVGI</sequence>
<organism evidence="2 3">
    <name type="scientific">Platanthera guangdongensis</name>
    <dbReference type="NCBI Taxonomy" id="2320717"/>
    <lineage>
        <taxon>Eukaryota</taxon>
        <taxon>Viridiplantae</taxon>
        <taxon>Streptophyta</taxon>
        <taxon>Embryophyta</taxon>
        <taxon>Tracheophyta</taxon>
        <taxon>Spermatophyta</taxon>
        <taxon>Magnoliopsida</taxon>
        <taxon>Liliopsida</taxon>
        <taxon>Asparagales</taxon>
        <taxon>Orchidaceae</taxon>
        <taxon>Orchidoideae</taxon>
        <taxon>Orchideae</taxon>
        <taxon>Orchidinae</taxon>
        <taxon>Platanthera</taxon>
    </lineage>
</organism>
<dbReference type="PANTHER" id="PTHR48444:SF1">
    <property type="entry name" value="DNA TOPOISOMERASE 6 SUBUNIT B"/>
    <property type="match status" value="1"/>
</dbReference>
<dbReference type="EMBL" id="JBBWWR010000005">
    <property type="protein sequence ID" value="KAK8967344.1"/>
    <property type="molecule type" value="Genomic_DNA"/>
</dbReference>
<name>A0ABR2MUJ4_9ASPA</name>
<dbReference type="Proteomes" id="UP001412067">
    <property type="component" value="Unassembled WGS sequence"/>
</dbReference>
<evidence type="ECO:0000313" key="3">
    <source>
        <dbReference type="Proteomes" id="UP001412067"/>
    </source>
</evidence>
<gene>
    <name evidence="2" type="primary">TOP6B</name>
    <name evidence="2" type="ORF">KSP40_PGU014865</name>
</gene>
<evidence type="ECO:0000256" key="1">
    <source>
        <dbReference type="SAM" id="MobiDB-lite"/>
    </source>
</evidence>
<dbReference type="PANTHER" id="PTHR48444">
    <property type="entry name" value="DNA TOPOISOMERASE 6 SUBUNIT B"/>
    <property type="match status" value="1"/>
</dbReference>
<feature type="region of interest" description="Disordered" evidence="1">
    <location>
        <begin position="1"/>
        <end position="30"/>
    </location>
</feature>
<dbReference type="Gene3D" id="3.30.565.10">
    <property type="entry name" value="Histidine kinase-like ATPase, C-terminal domain"/>
    <property type="match status" value="1"/>
</dbReference>
<feature type="region of interest" description="Disordered" evidence="1">
    <location>
        <begin position="181"/>
        <end position="215"/>
    </location>
</feature>
<keyword evidence="3" id="KW-1185">Reference proteome</keyword>
<evidence type="ECO:0000313" key="2">
    <source>
        <dbReference type="EMBL" id="KAK8967344.1"/>
    </source>
</evidence>
<protein>
    <submittedName>
        <fullName evidence="2">DNA topoisomerase 6 subunit B</fullName>
    </submittedName>
</protein>
<proteinExistence type="predicted"/>